<organism evidence="5 6">
    <name type="scientific">Verticillium longisporum</name>
    <name type="common">Verticillium dahliae var. longisporum</name>
    <dbReference type="NCBI Taxonomy" id="100787"/>
    <lineage>
        <taxon>Eukaryota</taxon>
        <taxon>Fungi</taxon>
        <taxon>Dikarya</taxon>
        <taxon>Ascomycota</taxon>
        <taxon>Pezizomycotina</taxon>
        <taxon>Sordariomycetes</taxon>
        <taxon>Hypocreomycetidae</taxon>
        <taxon>Glomerellales</taxon>
        <taxon>Plectosphaerellaceae</taxon>
        <taxon>Verticillium</taxon>
    </lineage>
</organism>
<feature type="domain" description="Nephrocystin 3-like N-terminal" evidence="4">
    <location>
        <begin position="164"/>
        <end position="325"/>
    </location>
</feature>
<feature type="repeat" description="ANK" evidence="2">
    <location>
        <begin position="582"/>
        <end position="614"/>
    </location>
</feature>
<feature type="domain" description="GPI inositol-deacylase winged helix" evidence="3">
    <location>
        <begin position="436"/>
        <end position="525"/>
    </location>
</feature>
<evidence type="ECO:0000313" key="5">
    <source>
        <dbReference type="EMBL" id="CRK34635.1"/>
    </source>
</evidence>
<sequence length="717" mass="80166">MAFSGQCPRFAEYQALYPGSTQLQKALCDFHASIIRCCKHVVEAMQSPWHKQLLQCFKQEFEPDLEDMRNTSKEVKAKIDLAITHAEHRDQHLQEKERAHASKFRSLVKKVIPEVQDELETMKKMQLEQSMHRSREERQQLLVYLSSHDYKTPFQIACKKHQYNTAEWIFTTPEFERWHDGTGPSLLWCSGKIGSGKTILCANVINHVLVKKGSKDRVTYFFLQYDESNSLMAETMIRSIIRQSIDPTASPEQVESQIKDLRQKPFVQLNEWASLFRKRIEGSSVFFIFIDGLDECDATERRASLDVLSSLATGDPRLRIFITSRGSVDKDLRDRFPRMGRVSMTSDCVASDIRLYIDAVVDERVRDGELAVGDPLLLETIKETLSEHADGMFLWVKFLISDVCNADCDDDIRESLRNLPKDLEAAFTRALSRIVSRQKMIKLVQKVFQWVAVAVRPMTLHEIREAVSIEIGQPYWRPERLVRDLSPIASWCENLLQITEEEPVLLQFAHNSIREFITGADLSAPLAEFRVDSEEADHSADGEYSMDCINNALRVASEGGHLHVVEKLLDAKADVNAVTAHWGETALQAASGGGHLHVVETLLAAKADVNAATAYRGRTALQAASEGGHLHVVELLLIAKADVNAAAASAWGRTALQAASEGGHLHVVERLLAASADVNAAASTRQGKTALEAAVRGGYDQVVSRLIAAGAKSSRNI</sequence>
<evidence type="ECO:0000256" key="2">
    <source>
        <dbReference type="PROSITE-ProRule" id="PRU00023"/>
    </source>
</evidence>
<dbReference type="InterPro" id="IPR027417">
    <property type="entry name" value="P-loop_NTPase"/>
</dbReference>
<name>A0A0G4MKM4_VERLO</name>
<gene>
    <name evidence="5" type="ORF">BN1723_014880</name>
</gene>
<dbReference type="SUPFAM" id="SSF52540">
    <property type="entry name" value="P-loop containing nucleoside triphosphate hydrolases"/>
    <property type="match status" value="1"/>
</dbReference>
<evidence type="ECO:0000313" key="6">
    <source>
        <dbReference type="Proteomes" id="UP000045706"/>
    </source>
</evidence>
<dbReference type="SMART" id="SM00248">
    <property type="entry name" value="ANK"/>
    <property type="match status" value="6"/>
</dbReference>
<evidence type="ECO:0000259" key="3">
    <source>
        <dbReference type="Pfam" id="PF22939"/>
    </source>
</evidence>
<dbReference type="PROSITE" id="PS50297">
    <property type="entry name" value="ANK_REP_REGION"/>
    <property type="match status" value="4"/>
</dbReference>
<dbReference type="Proteomes" id="UP000045706">
    <property type="component" value="Unassembled WGS sequence"/>
</dbReference>
<evidence type="ECO:0000259" key="4">
    <source>
        <dbReference type="Pfam" id="PF24883"/>
    </source>
</evidence>
<dbReference type="Pfam" id="PF22939">
    <property type="entry name" value="WHD_GPIID"/>
    <property type="match status" value="1"/>
</dbReference>
<keyword evidence="2" id="KW-0040">ANK repeat</keyword>
<dbReference type="Pfam" id="PF12796">
    <property type="entry name" value="Ank_2"/>
    <property type="match status" value="2"/>
</dbReference>
<dbReference type="Gene3D" id="1.25.40.20">
    <property type="entry name" value="Ankyrin repeat-containing domain"/>
    <property type="match status" value="2"/>
</dbReference>
<dbReference type="AlphaFoldDB" id="A0A0G4MKM4"/>
<dbReference type="PROSITE" id="PS50088">
    <property type="entry name" value="ANK_REPEAT"/>
    <property type="match status" value="4"/>
</dbReference>
<dbReference type="InterPro" id="IPR036770">
    <property type="entry name" value="Ankyrin_rpt-contain_sf"/>
</dbReference>
<dbReference type="Pfam" id="PF24883">
    <property type="entry name" value="NPHP3_N"/>
    <property type="match status" value="1"/>
</dbReference>
<dbReference type="EMBL" id="CVQI01026891">
    <property type="protein sequence ID" value="CRK34635.1"/>
    <property type="molecule type" value="Genomic_DNA"/>
</dbReference>
<dbReference type="SUPFAM" id="SSF48403">
    <property type="entry name" value="Ankyrin repeat"/>
    <property type="match status" value="1"/>
</dbReference>
<dbReference type="InterPro" id="IPR054471">
    <property type="entry name" value="GPIID_WHD"/>
</dbReference>
<reference evidence="6" key="1">
    <citation type="submission" date="2015-05" db="EMBL/GenBank/DDBJ databases">
        <authorList>
            <person name="Fogelqvist Johan"/>
        </authorList>
    </citation>
    <scope>NUCLEOTIDE SEQUENCE [LARGE SCALE GENOMIC DNA]</scope>
</reference>
<proteinExistence type="predicted"/>
<dbReference type="InterPro" id="IPR056884">
    <property type="entry name" value="NPHP3-like_N"/>
</dbReference>
<evidence type="ECO:0000256" key="1">
    <source>
        <dbReference type="ARBA" id="ARBA00022737"/>
    </source>
</evidence>
<accession>A0A0G4MKM4</accession>
<feature type="repeat" description="ANK" evidence="2">
    <location>
        <begin position="616"/>
        <end position="648"/>
    </location>
</feature>
<protein>
    <submittedName>
        <fullName evidence="5">Uncharacterized protein</fullName>
    </submittedName>
</protein>
<dbReference type="PANTHER" id="PTHR10039:SF10">
    <property type="entry name" value="NACHT DOMAIN-CONTAINING PROTEIN"/>
    <property type="match status" value="1"/>
</dbReference>
<keyword evidence="1" id="KW-0677">Repeat</keyword>
<dbReference type="InterPro" id="IPR002110">
    <property type="entry name" value="Ankyrin_rpt"/>
</dbReference>
<feature type="repeat" description="ANK" evidence="2">
    <location>
        <begin position="686"/>
        <end position="711"/>
    </location>
</feature>
<dbReference type="PANTHER" id="PTHR10039">
    <property type="entry name" value="AMELOGENIN"/>
    <property type="match status" value="1"/>
</dbReference>
<dbReference type="Gene3D" id="3.40.50.300">
    <property type="entry name" value="P-loop containing nucleotide triphosphate hydrolases"/>
    <property type="match status" value="1"/>
</dbReference>
<feature type="repeat" description="ANK" evidence="2">
    <location>
        <begin position="651"/>
        <end position="683"/>
    </location>
</feature>